<evidence type="ECO:0000313" key="4">
    <source>
        <dbReference type="Proteomes" id="UP000295447"/>
    </source>
</evidence>
<dbReference type="GO" id="GO:0016020">
    <property type="term" value="C:membrane"/>
    <property type="evidence" value="ECO:0007669"/>
    <property type="project" value="TreeGrafter"/>
</dbReference>
<accession>A0A4R7ZL38</accession>
<dbReference type="SUPFAM" id="SSF51735">
    <property type="entry name" value="NAD(P)-binding Rossmann-fold domains"/>
    <property type="match status" value="1"/>
</dbReference>
<dbReference type="InterPro" id="IPR002347">
    <property type="entry name" value="SDR_fam"/>
</dbReference>
<evidence type="ECO:0000256" key="1">
    <source>
        <dbReference type="ARBA" id="ARBA00006484"/>
    </source>
</evidence>
<proteinExistence type="inferred from homology"/>
<keyword evidence="4" id="KW-1185">Reference proteome</keyword>
<dbReference type="PANTHER" id="PTHR44196">
    <property type="entry name" value="DEHYDROGENASE/REDUCTASE SDR FAMILY MEMBER 7B"/>
    <property type="match status" value="1"/>
</dbReference>
<dbReference type="RefSeq" id="WP_134121137.1">
    <property type="nucleotide sequence ID" value="NZ_SODF01000002.1"/>
</dbReference>
<evidence type="ECO:0000313" key="3">
    <source>
        <dbReference type="EMBL" id="TDW18105.1"/>
    </source>
</evidence>
<keyword evidence="2" id="KW-0560">Oxidoreductase</keyword>
<dbReference type="NCBIfam" id="NF006099">
    <property type="entry name" value="PRK08251.1"/>
    <property type="match status" value="1"/>
</dbReference>
<dbReference type="Proteomes" id="UP000295447">
    <property type="component" value="Unassembled WGS sequence"/>
</dbReference>
<organism evidence="3 4">
    <name type="scientific">Kribbella kalugense</name>
    <dbReference type="NCBI Taxonomy" id="2512221"/>
    <lineage>
        <taxon>Bacteria</taxon>
        <taxon>Bacillati</taxon>
        <taxon>Actinomycetota</taxon>
        <taxon>Actinomycetes</taxon>
        <taxon>Propionibacteriales</taxon>
        <taxon>Kribbellaceae</taxon>
        <taxon>Kribbella</taxon>
    </lineage>
</organism>
<dbReference type="EMBL" id="SODF01000002">
    <property type="protein sequence ID" value="TDW18105.1"/>
    <property type="molecule type" value="Genomic_DNA"/>
</dbReference>
<sequence length="247" mass="26917">MRRNILITGASAGLGAEMARQFAAKGHNLALTARRTERLESLQTELTERYPQITVVIHSLDVTDHDQVFKVFREIDAELPLDRIVVNAGLGKGAPLGTGRFDANRDTALTNFVGALAQAEAAMELFRARNAGHLVFISSISGLRGLPKTVTTYAATKAGLASLAEGLRLELLGKPIKVSTIYPGYIRSEMNEHVAHTPLIVDTVPGVRAMVDAIEAEKAKAYVPSWPWRPLAQAMRFAPLPLLKRML</sequence>
<dbReference type="GO" id="GO:0016491">
    <property type="term" value="F:oxidoreductase activity"/>
    <property type="evidence" value="ECO:0007669"/>
    <property type="project" value="UniProtKB-KW"/>
</dbReference>
<dbReference type="InterPro" id="IPR036291">
    <property type="entry name" value="NAD(P)-bd_dom_sf"/>
</dbReference>
<dbReference type="InterPro" id="IPR020904">
    <property type="entry name" value="Sc_DH/Rdtase_CS"/>
</dbReference>
<dbReference type="OrthoDB" id="9797538at2"/>
<comment type="caution">
    <text evidence="3">The sequence shown here is derived from an EMBL/GenBank/DDBJ whole genome shotgun (WGS) entry which is preliminary data.</text>
</comment>
<dbReference type="PANTHER" id="PTHR44196:SF1">
    <property type="entry name" value="DEHYDROGENASE_REDUCTASE SDR FAMILY MEMBER 7B"/>
    <property type="match status" value="1"/>
</dbReference>
<comment type="similarity">
    <text evidence="1">Belongs to the short-chain dehydrogenases/reductases (SDR) family.</text>
</comment>
<dbReference type="Gene3D" id="3.40.50.720">
    <property type="entry name" value="NAD(P)-binding Rossmann-like Domain"/>
    <property type="match status" value="1"/>
</dbReference>
<evidence type="ECO:0000256" key="2">
    <source>
        <dbReference type="ARBA" id="ARBA00023002"/>
    </source>
</evidence>
<dbReference type="PRINTS" id="PR00081">
    <property type="entry name" value="GDHRDH"/>
</dbReference>
<reference evidence="3 4" key="1">
    <citation type="submission" date="2019-03" db="EMBL/GenBank/DDBJ databases">
        <title>Genomic Encyclopedia of Type Strains, Phase III (KMG-III): the genomes of soil and plant-associated and newly described type strains.</title>
        <authorList>
            <person name="Whitman W."/>
        </authorList>
    </citation>
    <scope>NUCLEOTIDE SEQUENCE [LARGE SCALE GENOMIC DNA]</scope>
    <source>
        <strain evidence="3 4">VKM Ac-2570</strain>
    </source>
</reference>
<gene>
    <name evidence="3" type="ORF">EV650_4686</name>
</gene>
<name>A0A4R7ZL38_9ACTN</name>
<dbReference type="Pfam" id="PF00106">
    <property type="entry name" value="adh_short"/>
    <property type="match status" value="1"/>
</dbReference>
<protein>
    <submittedName>
        <fullName evidence="3">Short-subunit dehydrogenase</fullName>
    </submittedName>
</protein>
<dbReference type="AlphaFoldDB" id="A0A4R7ZL38"/>
<dbReference type="PROSITE" id="PS00061">
    <property type="entry name" value="ADH_SHORT"/>
    <property type="match status" value="1"/>
</dbReference>